<accession>A0A0G1Y0N7</accession>
<organism evidence="2 3">
    <name type="scientific">Candidatus Kaiserbacteria bacterium GW2011_GWA2_49_19</name>
    <dbReference type="NCBI Taxonomy" id="1618669"/>
    <lineage>
        <taxon>Bacteria</taxon>
        <taxon>Candidatus Kaiseribacteriota</taxon>
    </lineage>
</organism>
<feature type="region of interest" description="Disordered" evidence="1">
    <location>
        <begin position="1"/>
        <end position="58"/>
    </location>
</feature>
<dbReference type="AlphaFoldDB" id="A0A0G1Y0N7"/>
<evidence type="ECO:0000313" key="3">
    <source>
        <dbReference type="Proteomes" id="UP000033965"/>
    </source>
</evidence>
<evidence type="ECO:0000313" key="2">
    <source>
        <dbReference type="EMBL" id="KKW08477.1"/>
    </source>
</evidence>
<dbReference type="Proteomes" id="UP000033965">
    <property type="component" value="Unassembled WGS sequence"/>
</dbReference>
<feature type="compositionally biased region" description="Basic and acidic residues" evidence="1">
    <location>
        <begin position="28"/>
        <end position="58"/>
    </location>
</feature>
<protein>
    <submittedName>
        <fullName evidence="2">Uncharacterized protein</fullName>
    </submittedName>
</protein>
<feature type="compositionally biased region" description="Basic and acidic residues" evidence="1">
    <location>
        <begin position="1"/>
        <end position="20"/>
    </location>
</feature>
<reference evidence="2 3" key="1">
    <citation type="journal article" date="2015" name="Nature">
        <title>rRNA introns, odd ribosomes, and small enigmatic genomes across a large radiation of phyla.</title>
        <authorList>
            <person name="Brown C.T."/>
            <person name="Hug L.A."/>
            <person name="Thomas B.C."/>
            <person name="Sharon I."/>
            <person name="Castelle C.J."/>
            <person name="Singh A."/>
            <person name="Wilkins M.J."/>
            <person name="Williams K.H."/>
            <person name="Banfield J.F."/>
        </authorList>
    </citation>
    <scope>NUCLEOTIDE SEQUENCE [LARGE SCALE GENOMIC DNA]</scope>
</reference>
<dbReference type="EMBL" id="LCPZ01000010">
    <property type="protein sequence ID" value="KKW08477.1"/>
    <property type="molecule type" value="Genomic_DNA"/>
</dbReference>
<name>A0A0G1Y0N7_9BACT</name>
<proteinExistence type="predicted"/>
<gene>
    <name evidence="2" type="ORF">UY44_C0010G0009</name>
</gene>
<sequence>MTLKEHDEWKEDNHGQEHARAKTHRANKRPDSDDTDTYRKRRDEEEQNKKQKERQELF</sequence>
<evidence type="ECO:0000256" key="1">
    <source>
        <dbReference type="SAM" id="MobiDB-lite"/>
    </source>
</evidence>
<comment type="caution">
    <text evidence="2">The sequence shown here is derived from an EMBL/GenBank/DDBJ whole genome shotgun (WGS) entry which is preliminary data.</text>
</comment>